<proteinExistence type="predicted"/>
<evidence type="ECO:0000256" key="2">
    <source>
        <dbReference type="SAM" id="MobiDB-lite"/>
    </source>
</evidence>
<keyword evidence="1" id="KW-1015">Disulfide bond</keyword>
<protein>
    <recommendedName>
        <fullName evidence="3">Saposin B-type domain-containing protein</fullName>
    </recommendedName>
</protein>
<dbReference type="EMBL" id="JAHRIN010018236">
    <property type="protein sequence ID" value="MEQ2197847.1"/>
    <property type="molecule type" value="Genomic_DNA"/>
</dbReference>
<dbReference type="SUPFAM" id="SSF47862">
    <property type="entry name" value="Saposin"/>
    <property type="match status" value="1"/>
</dbReference>
<feature type="region of interest" description="Disordered" evidence="2">
    <location>
        <begin position="179"/>
        <end position="218"/>
    </location>
</feature>
<feature type="domain" description="Saposin B-type" evidence="3">
    <location>
        <begin position="21"/>
        <end position="101"/>
    </location>
</feature>
<evidence type="ECO:0000313" key="5">
    <source>
        <dbReference type="Proteomes" id="UP001434883"/>
    </source>
</evidence>
<organism evidence="4 5">
    <name type="scientific">Xenoophorus captivus</name>
    <dbReference type="NCBI Taxonomy" id="1517983"/>
    <lineage>
        <taxon>Eukaryota</taxon>
        <taxon>Metazoa</taxon>
        <taxon>Chordata</taxon>
        <taxon>Craniata</taxon>
        <taxon>Vertebrata</taxon>
        <taxon>Euteleostomi</taxon>
        <taxon>Actinopterygii</taxon>
        <taxon>Neopterygii</taxon>
        <taxon>Teleostei</taxon>
        <taxon>Neoteleostei</taxon>
        <taxon>Acanthomorphata</taxon>
        <taxon>Ovalentaria</taxon>
        <taxon>Atherinomorphae</taxon>
        <taxon>Cyprinodontiformes</taxon>
        <taxon>Goodeidae</taxon>
        <taxon>Xenoophorus</taxon>
    </lineage>
</organism>
<dbReference type="InterPro" id="IPR011001">
    <property type="entry name" value="Saposin-like"/>
</dbReference>
<reference evidence="4 5" key="1">
    <citation type="submission" date="2021-06" db="EMBL/GenBank/DDBJ databases">
        <authorList>
            <person name="Palmer J.M."/>
        </authorList>
    </citation>
    <scope>NUCLEOTIDE SEQUENCE [LARGE SCALE GENOMIC DNA]</scope>
    <source>
        <strain evidence="4 5">XC_2019</strain>
        <tissue evidence="4">Muscle</tissue>
    </source>
</reference>
<keyword evidence="5" id="KW-1185">Reference proteome</keyword>
<evidence type="ECO:0000259" key="3">
    <source>
        <dbReference type="PROSITE" id="PS50015"/>
    </source>
</evidence>
<dbReference type="PANTHER" id="PTHR15541:SF2">
    <property type="entry name" value="GRANULYSIN"/>
    <property type="match status" value="1"/>
</dbReference>
<dbReference type="PROSITE" id="PS50015">
    <property type="entry name" value="SAP_B"/>
    <property type="match status" value="1"/>
</dbReference>
<evidence type="ECO:0000313" key="4">
    <source>
        <dbReference type="EMBL" id="MEQ2197847.1"/>
    </source>
</evidence>
<dbReference type="InterPro" id="IPR038847">
    <property type="entry name" value="Granulysin-like"/>
</dbReference>
<dbReference type="Proteomes" id="UP001434883">
    <property type="component" value="Unassembled WGS sequence"/>
</dbReference>
<dbReference type="Gene3D" id="1.10.225.10">
    <property type="entry name" value="Saposin-like"/>
    <property type="match status" value="1"/>
</dbReference>
<gene>
    <name evidence="4" type="ORF">XENOCAPTIV_004128</name>
</gene>
<evidence type="ECO:0000256" key="1">
    <source>
        <dbReference type="ARBA" id="ARBA00023157"/>
    </source>
</evidence>
<sequence length="218" mass="24562">MQVGFEQGEKNYWTKRHSRGKMFTTSACNISAACEEKALMSFLFLQAIQSKLKVVCNELGLLKSKCHKFVNKYLGVLIEELTTTDDVKTICVNTGACKAKEQLDLIFYPNEEESRRITTSTTQTHRYKSWLKGSPIISETWLLMTMLLLQRAETWRFGSQSVHLGDSYPNSALRRLGPACLSPGSKDGDPAPALTNPPVLRCPKAQTPDNLIEEQWDN</sequence>
<dbReference type="InterPro" id="IPR008139">
    <property type="entry name" value="SaposinB_dom"/>
</dbReference>
<name>A0ABV0QQS0_9TELE</name>
<accession>A0ABV0QQS0</accession>
<comment type="caution">
    <text evidence="4">The sequence shown here is derived from an EMBL/GenBank/DDBJ whole genome shotgun (WGS) entry which is preliminary data.</text>
</comment>
<dbReference type="PANTHER" id="PTHR15541">
    <property type="entry name" value="GRANULYSIN RELATED"/>
    <property type="match status" value="1"/>
</dbReference>